<proteinExistence type="predicted"/>
<reference evidence="3" key="1">
    <citation type="journal article" date="2019" name="IScience">
        <title>Narwhal Genome Reveals Long-Term Low Genetic Diversity despite Current Large Abundance Size.</title>
        <authorList>
            <person name="Westbury M.V."/>
            <person name="Petersen B."/>
            <person name="Garde E."/>
            <person name="Heide-Jorgensen M.P."/>
            <person name="Lorenzen E.D."/>
        </authorList>
    </citation>
    <scope>NUCLEOTIDE SEQUENCE [LARGE SCALE GENOMIC DNA]</scope>
</reference>
<sequence>VCRSLQEPTRRRSAEWSLQEPDARPSLPAVTTESPKFLGGPPQGSLSGAGIQLGPKALSWGGAGLKVPASETPEPEPRVRSPLGCLENLDSKRASGGHIYALLHHYPLSSIQGRKGFAANWPGEEDKYNTPVERRPGPRADGAAALLPGVLAALFFHYSRSLAALLAFLLKSLSRWTDTFAYTLAQFQATPGPGALTRSPELPNPEGPTPQASGSQRLASGSSLVKRFRTVFPTLSRKKSQDWDPTRLEFFGCGGQRRVSWRRRSLLRDGAAVETMAGGLPRAARLPPTRCSVARIVFGTPHCSHTVYVAAENRVGANLPSTHPEFRVCGLNQCKVKRERVCAHCCPGCLPFPTLRLGLWASAARGSFTRKRAFRDSQA</sequence>
<evidence type="ECO:0000256" key="1">
    <source>
        <dbReference type="SAM" id="MobiDB-lite"/>
    </source>
</evidence>
<dbReference type="EMBL" id="RWIC01000078">
    <property type="protein sequence ID" value="TKC50637.1"/>
    <property type="molecule type" value="Genomic_DNA"/>
</dbReference>
<gene>
    <name evidence="2" type="ORF">EI555_011570</name>
</gene>
<comment type="caution">
    <text evidence="2">The sequence shown here is derived from an EMBL/GenBank/DDBJ whole genome shotgun (WGS) entry which is preliminary data.</text>
</comment>
<feature type="compositionally biased region" description="Polar residues" evidence="1">
    <location>
        <begin position="210"/>
        <end position="220"/>
    </location>
</feature>
<organism evidence="2 3">
    <name type="scientific">Monodon monoceros</name>
    <name type="common">Narwhal</name>
    <name type="synonym">Ceratodon monodon</name>
    <dbReference type="NCBI Taxonomy" id="40151"/>
    <lineage>
        <taxon>Eukaryota</taxon>
        <taxon>Metazoa</taxon>
        <taxon>Chordata</taxon>
        <taxon>Craniata</taxon>
        <taxon>Vertebrata</taxon>
        <taxon>Euteleostomi</taxon>
        <taxon>Mammalia</taxon>
        <taxon>Eutheria</taxon>
        <taxon>Laurasiatheria</taxon>
        <taxon>Artiodactyla</taxon>
        <taxon>Whippomorpha</taxon>
        <taxon>Cetacea</taxon>
        <taxon>Odontoceti</taxon>
        <taxon>Monodontidae</taxon>
        <taxon>Monodon</taxon>
    </lineage>
</organism>
<name>A0A4U1FLT4_MONMO</name>
<feature type="region of interest" description="Disordered" evidence="1">
    <location>
        <begin position="1"/>
        <end position="52"/>
    </location>
</feature>
<dbReference type="Proteomes" id="UP000308365">
    <property type="component" value="Unassembled WGS sequence"/>
</dbReference>
<feature type="region of interest" description="Disordered" evidence="1">
    <location>
        <begin position="64"/>
        <end position="83"/>
    </location>
</feature>
<protein>
    <submittedName>
        <fullName evidence="2">Uncharacterized protein</fullName>
    </submittedName>
</protein>
<accession>A0A4U1FLT4</accession>
<dbReference type="AlphaFoldDB" id="A0A4U1FLT4"/>
<evidence type="ECO:0000313" key="2">
    <source>
        <dbReference type="EMBL" id="TKC50637.1"/>
    </source>
</evidence>
<evidence type="ECO:0000313" key="3">
    <source>
        <dbReference type="Proteomes" id="UP000308365"/>
    </source>
</evidence>
<feature type="non-terminal residue" evidence="2">
    <location>
        <position position="1"/>
    </location>
</feature>
<feature type="region of interest" description="Disordered" evidence="1">
    <location>
        <begin position="193"/>
        <end position="220"/>
    </location>
</feature>